<evidence type="ECO:0000259" key="13">
    <source>
        <dbReference type="PROSITE" id="PS50112"/>
    </source>
</evidence>
<evidence type="ECO:0000256" key="8">
    <source>
        <dbReference type="ARBA" id="ARBA00022840"/>
    </source>
</evidence>
<dbReference type="SUPFAM" id="SSF47384">
    <property type="entry name" value="Homodimeric domain of signal transducing histidine kinase"/>
    <property type="match status" value="1"/>
</dbReference>
<evidence type="ECO:0000256" key="5">
    <source>
        <dbReference type="ARBA" id="ARBA00022692"/>
    </source>
</evidence>
<reference evidence="16" key="1">
    <citation type="journal article" date="2019" name="Int. J. Syst. Evol. Microbiol.">
        <title>The Global Catalogue of Microorganisms (GCM) 10K type strain sequencing project: providing services to taxonomists for standard genome sequencing and annotation.</title>
        <authorList>
            <consortium name="The Broad Institute Genomics Platform"/>
            <consortium name="The Broad Institute Genome Sequencing Center for Infectious Disease"/>
            <person name="Wu L."/>
            <person name="Ma J."/>
        </authorList>
    </citation>
    <scope>NUCLEOTIDE SEQUENCE [LARGE SCALE GENOMIC DNA]</scope>
    <source>
        <strain evidence="16">CCUG 62414</strain>
    </source>
</reference>
<keyword evidence="6" id="KW-0547">Nucleotide-binding</keyword>
<dbReference type="Gene3D" id="3.30.565.10">
    <property type="entry name" value="Histidine kinase-like ATPase, C-terminal domain"/>
    <property type="match status" value="1"/>
</dbReference>
<protein>
    <recommendedName>
        <fullName evidence="3">histidine kinase</fullName>
        <ecNumber evidence="3">2.7.13.3</ecNumber>
    </recommendedName>
</protein>
<evidence type="ECO:0000259" key="14">
    <source>
        <dbReference type="PROSITE" id="PS50113"/>
    </source>
</evidence>
<dbReference type="SUPFAM" id="SSF55785">
    <property type="entry name" value="PYP-like sensor domain (PAS domain)"/>
    <property type="match status" value="2"/>
</dbReference>
<dbReference type="InterPro" id="IPR000700">
    <property type="entry name" value="PAS-assoc_C"/>
</dbReference>
<feature type="domain" description="PAS" evidence="13">
    <location>
        <begin position="138"/>
        <end position="212"/>
    </location>
</feature>
<dbReference type="Proteomes" id="UP001597061">
    <property type="component" value="Unassembled WGS sequence"/>
</dbReference>
<evidence type="ECO:0000256" key="10">
    <source>
        <dbReference type="ARBA" id="ARBA00023012"/>
    </source>
</evidence>
<evidence type="ECO:0000256" key="3">
    <source>
        <dbReference type="ARBA" id="ARBA00012438"/>
    </source>
</evidence>
<sequence length="485" mass="55143">MKCITKRVWNNNQEEQLVDAINNSALVSITDPKGLIISANEAFCQISGYTELELLGKSHNILKSGIQSDSIFIELWNTIINKNIWQGEICNKKKDGTFYWVKATIVPFLNSFGDIEKYVAILFDISKLKESKDQVIRVQNKFKLFFDRAPYSFLVTNSNGKILDCNATTETLSGYSRNELINKKISNLNLLSKTDYSYLSKVLKIQSAKSHKIEFLIKTKKGDNIDVEILPHHINFEGETIVLIIIQNISIRKKILKELQEKKNDLELLLYRSGHDLRTPFTTLEGLVNLLKIEKLNESSFEILEMIETVLNDGKILIDNLSTASLMINSSITNDEINLNKLVNKVIKNLSQIEGFNTISFNINIPENLIINSNLQMISSLLQNIIQNAIKYQRPISTIHTPFIIINAFKTASGFEINFKDNGLGINAKELDKIFNLYYRSHNTIEGTGLGLYITKNIVQKLNGTIRVKSILNEMTQFDINIPNS</sequence>
<feature type="domain" description="PAC" evidence="14">
    <location>
        <begin position="85"/>
        <end position="137"/>
    </location>
</feature>
<keyword evidence="10" id="KW-0902">Two-component regulatory system</keyword>
<dbReference type="CDD" id="cd00130">
    <property type="entry name" value="PAS"/>
    <property type="match status" value="2"/>
</dbReference>
<dbReference type="PRINTS" id="PR00344">
    <property type="entry name" value="BCTRLSENSOR"/>
</dbReference>
<gene>
    <name evidence="15" type="ORF">ACFQ1R_03175</name>
</gene>
<evidence type="ECO:0000256" key="2">
    <source>
        <dbReference type="ARBA" id="ARBA00004141"/>
    </source>
</evidence>
<keyword evidence="9" id="KW-1133">Transmembrane helix</keyword>
<comment type="subcellular location">
    <subcellularLocation>
        <location evidence="2">Membrane</location>
        <topology evidence="2">Multi-pass membrane protein</topology>
    </subcellularLocation>
</comment>
<keyword evidence="8" id="KW-0067">ATP-binding</keyword>
<dbReference type="SMART" id="SM00091">
    <property type="entry name" value="PAS"/>
    <property type="match status" value="2"/>
</dbReference>
<name>A0ABW3JF25_9FLAO</name>
<dbReference type="Gene3D" id="1.10.287.130">
    <property type="match status" value="1"/>
</dbReference>
<dbReference type="PROSITE" id="PS50109">
    <property type="entry name" value="HIS_KIN"/>
    <property type="match status" value="1"/>
</dbReference>
<dbReference type="InterPro" id="IPR004358">
    <property type="entry name" value="Sig_transdc_His_kin-like_C"/>
</dbReference>
<dbReference type="InterPro" id="IPR036097">
    <property type="entry name" value="HisK_dim/P_sf"/>
</dbReference>
<organism evidence="15 16">
    <name type="scientific">Mariniflexile jejuense</name>
    <dbReference type="NCBI Taxonomy" id="1173582"/>
    <lineage>
        <taxon>Bacteria</taxon>
        <taxon>Pseudomonadati</taxon>
        <taxon>Bacteroidota</taxon>
        <taxon>Flavobacteriia</taxon>
        <taxon>Flavobacteriales</taxon>
        <taxon>Flavobacteriaceae</taxon>
        <taxon>Mariniflexile</taxon>
    </lineage>
</organism>
<comment type="caution">
    <text evidence="15">The sequence shown here is derived from an EMBL/GenBank/DDBJ whole genome shotgun (WGS) entry which is preliminary data.</text>
</comment>
<keyword evidence="4" id="KW-0808">Transferase</keyword>
<keyword evidence="16" id="KW-1185">Reference proteome</keyword>
<comment type="catalytic activity">
    <reaction evidence="1">
        <text>ATP + protein L-histidine = ADP + protein N-phospho-L-histidine.</text>
        <dbReference type="EC" id="2.7.13.3"/>
    </reaction>
</comment>
<dbReference type="EC" id="2.7.13.3" evidence="3"/>
<dbReference type="InterPro" id="IPR050351">
    <property type="entry name" value="BphY/WalK/GraS-like"/>
</dbReference>
<evidence type="ECO:0000313" key="16">
    <source>
        <dbReference type="Proteomes" id="UP001597061"/>
    </source>
</evidence>
<evidence type="ECO:0000256" key="6">
    <source>
        <dbReference type="ARBA" id="ARBA00022741"/>
    </source>
</evidence>
<dbReference type="RefSeq" id="WP_379924657.1">
    <property type="nucleotide sequence ID" value="NZ_JBHTJI010000001.1"/>
</dbReference>
<dbReference type="SMART" id="SM00387">
    <property type="entry name" value="HATPase_c"/>
    <property type="match status" value="1"/>
</dbReference>
<feature type="domain" description="PAS" evidence="13">
    <location>
        <begin position="13"/>
        <end position="58"/>
    </location>
</feature>
<evidence type="ECO:0000259" key="12">
    <source>
        <dbReference type="PROSITE" id="PS50109"/>
    </source>
</evidence>
<dbReference type="Pfam" id="PF02518">
    <property type="entry name" value="HATPase_c"/>
    <property type="match status" value="1"/>
</dbReference>
<keyword evidence="5" id="KW-0812">Transmembrane</keyword>
<dbReference type="PROSITE" id="PS50113">
    <property type="entry name" value="PAC"/>
    <property type="match status" value="1"/>
</dbReference>
<dbReference type="SUPFAM" id="SSF55874">
    <property type="entry name" value="ATPase domain of HSP90 chaperone/DNA topoisomerase II/histidine kinase"/>
    <property type="match status" value="1"/>
</dbReference>
<dbReference type="PANTHER" id="PTHR42878">
    <property type="entry name" value="TWO-COMPONENT HISTIDINE KINASE"/>
    <property type="match status" value="1"/>
</dbReference>
<dbReference type="InterPro" id="IPR003594">
    <property type="entry name" value="HATPase_dom"/>
</dbReference>
<dbReference type="InterPro" id="IPR035965">
    <property type="entry name" value="PAS-like_dom_sf"/>
</dbReference>
<evidence type="ECO:0000256" key="4">
    <source>
        <dbReference type="ARBA" id="ARBA00022679"/>
    </source>
</evidence>
<dbReference type="Gene3D" id="3.30.450.20">
    <property type="entry name" value="PAS domain"/>
    <property type="match status" value="2"/>
</dbReference>
<dbReference type="InterPro" id="IPR005467">
    <property type="entry name" value="His_kinase_dom"/>
</dbReference>
<keyword evidence="11" id="KW-0472">Membrane</keyword>
<feature type="domain" description="Histidine kinase" evidence="12">
    <location>
        <begin position="272"/>
        <end position="485"/>
    </location>
</feature>
<dbReference type="InterPro" id="IPR036890">
    <property type="entry name" value="HATPase_C_sf"/>
</dbReference>
<dbReference type="PANTHER" id="PTHR42878:SF7">
    <property type="entry name" value="SENSOR HISTIDINE KINASE GLRK"/>
    <property type="match status" value="1"/>
</dbReference>
<dbReference type="NCBIfam" id="TIGR00229">
    <property type="entry name" value="sensory_box"/>
    <property type="match status" value="2"/>
</dbReference>
<evidence type="ECO:0000256" key="1">
    <source>
        <dbReference type="ARBA" id="ARBA00000085"/>
    </source>
</evidence>
<keyword evidence="7" id="KW-0418">Kinase</keyword>
<dbReference type="Pfam" id="PF13426">
    <property type="entry name" value="PAS_9"/>
    <property type="match status" value="2"/>
</dbReference>
<evidence type="ECO:0000313" key="15">
    <source>
        <dbReference type="EMBL" id="MFD0989085.1"/>
    </source>
</evidence>
<evidence type="ECO:0000256" key="11">
    <source>
        <dbReference type="ARBA" id="ARBA00023136"/>
    </source>
</evidence>
<dbReference type="InterPro" id="IPR000014">
    <property type="entry name" value="PAS"/>
</dbReference>
<evidence type="ECO:0000256" key="7">
    <source>
        <dbReference type="ARBA" id="ARBA00022777"/>
    </source>
</evidence>
<dbReference type="PROSITE" id="PS50112">
    <property type="entry name" value="PAS"/>
    <property type="match status" value="2"/>
</dbReference>
<accession>A0ABW3JF25</accession>
<proteinExistence type="predicted"/>
<dbReference type="SMART" id="SM00086">
    <property type="entry name" value="PAC"/>
    <property type="match status" value="1"/>
</dbReference>
<evidence type="ECO:0000256" key="9">
    <source>
        <dbReference type="ARBA" id="ARBA00022989"/>
    </source>
</evidence>
<dbReference type="EMBL" id="JBHTJI010000001">
    <property type="protein sequence ID" value="MFD0989085.1"/>
    <property type="molecule type" value="Genomic_DNA"/>
</dbReference>
<dbReference type="InterPro" id="IPR001610">
    <property type="entry name" value="PAC"/>
</dbReference>